<proteinExistence type="predicted"/>
<keyword evidence="3" id="KW-1185">Reference proteome</keyword>
<keyword evidence="1" id="KW-0175">Coiled coil</keyword>
<dbReference type="Proteomes" id="UP001295684">
    <property type="component" value="Unassembled WGS sequence"/>
</dbReference>
<dbReference type="AlphaFoldDB" id="A0AAD1X7G8"/>
<reference evidence="2" key="1">
    <citation type="submission" date="2023-07" db="EMBL/GenBank/DDBJ databases">
        <authorList>
            <consortium name="AG Swart"/>
            <person name="Singh M."/>
            <person name="Singh A."/>
            <person name="Seah K."/>
            <person name="Emmerich C."/>
        </authorList>
    </citation>
    <scope>NUCLEOTIDE SEQUENCE</scope>
    <source>
        <strain evidence="2">DP1</strain>
    </source>
</reference>
<dbReference type="EMBL" id="CAMPGE010007054">
    <property type="protein sequence ID" value="CAI2365979.1"/>
    <property type="molecule type" value="Genomic_DNA"/>
</dbReference>
<accession>A0AAD1X7G8</accession>
<evidence type="ECO:0000313" key="3">
    <source>
        <dbReference type="Proteomes" id="UP001295684"/>
    </source>
</evidence>
<gene>
    <name evidence="2" type="ORF">ECRASSUSDP1_LOCUS7248</name>
</gene>
<feature type="coiled-coil region" evidence="1">
    <location>
        <begin position="211"/>
        <end position="277"/>
    </location>
</feature>
<comment type="caution">
    <text evidence="2">The sequence shown here is derived from an EMBL/GenBank/DDBJ whole genome shotgun (WGS) entry which is preliminary data.</text>
</comment>
<evidence type="ECO:0000256" key="1">
    <source>
        <dbReference type="SAM" id="Coils"/>
    </source>
</evidence>
<name>A0AAD1X7G8_EUPCR</name>
<sequence length="468" mass="55338">MKFHEKVAKVIEKAREEDQKPQRSYLPQQQIYKKLKFYDKKFGVQIIDKLMKKEKDLKSIKNYNKFWQKRNKELIQEKIKPSLSHQALLTQTDEITEPLKNHMLPYIKTSRNDHSRWLNDTFDETLKMLEEANLTRSLTRIEHQEKLKVPEVQDSMHVLRNKGDYYVQKSLLNSIYCSTQTGMFNQRYKDLVNARDLFMDKDGKIDVRAAKEGLKKDLDKNLANLLQLQAKKRKRKREKKLKKLERKSKLHEYERILQSYEKNKNDFTREYEEKSLALPQVKPDVSPHMLSSDFPINLTIRRDESFIKENSTVKKNNPSPVKLKKNTTAKELKDISFILPHNSSINIQIPPTASKSPSKIHPLAPTFSPQNPTKRASVFNFSSSDPRPPLISAKDLKTCTIEKLMTLNFERREVPVEPKVKHKDCDEIVQIVKRLNKEEGNLIRSKKKEKYYIRQMEKCKRKLFKMKV</sequence>
<protein>
    <submittedName>
        <fullName evidence="2">Uncharacterized protein</fullName>
    </submittedName>
</protein>
<evidence type="ECO:0000313" key="2">
    <source>
        <dbReference type="EMBL" id="CAI2365979.1"/>
    </source>
</evidence>
<organism evidence="2 3">
    <name type="scientific">Euplotes crassus</name>
    <dbReference type="NCBI Taxonomy" id="5936"/>
    <lineage>
        <taxon>Eukaryota</taxon>
        <taxon>Sar</taxon>
        <taxon>Alveolata</taxon>
        <taxon>Ciliophora</taxon>
        <taxon>Intramacronucleata</taxon>
        <taxon>Spirotrichea</taxon>
        <taxon>Hypotrichia</taxon>
        <taxon>Euplotida</taxon>
        <taxon>Euplotidae</taxon>
        <taxon>Moneuplotes</taxon>
    </lineage>
</organism>